<reference evidence="7 8" key="1">
    <citation type="submission" date="2018-01" db="EMBL/GenBank/DDBJ databases">
        <title>Harnessing the power of phylogenomics to disentangle the directionality and signatures of interkingdom host jumping in the parasitic fungal genus Tolypocladium.</title>
        <authorList>
            <person name="Quandt C.A."/>
            <person name="Patterson W."/>
            <person name="Spatafora J.W."/>
        </authorList>
    </citation>
    <scope>NUCLEOTIDE SEQUENCE [LARGE SCALE GENOMIC DNA]</scope>
    <source>
        <strain evidence="7 8">NRBC 100945</strain>
    </source>
</reference>
<evidence type="ECO:0000256" key="4">
    <source>
        <dbReference type="ARBA" id="ARBA00022857"/>
    </source>
</evidence>
<evidence type="ECO:0000256" key="3">
    <source>
        <dbReference type="ARBA" id="ARBA00022827"/>
    </source>
</evidence>
<name>A0A2S4KQS2_9HYPO</name>
<dbReference type="Pfam" id="PF00743">
    <property type="entry name" value="FMO-like"/>
    <property type="match status" value="2"/>
</dbReference>
<dbReference type="OrthoDB" id="10254665at2759"/>
<comment type="caution">
    <text evidence="7">The sequence shown here is derived from an EMBL/GenBank/DDBJ whole genome shotgun (WGS) entry which is preliminary data.</text>
</comment>
<dbReference type="EMBL" id="PKSG01000834">
    <property type="protein sequence ID" value="POR32526.1"/>
    <property type="molecule type" value="Genomic_DNA"/>
</dbReference>
<sequence>MKVAVIGGGPAGLTTLKYLLEAHQSLGCEPVEAQIFEYHHQVGGTFAARTYEDAELTAFSDFRAPGPEDFISAKKYVQFLHDYCTKFNLWPHIRLQTRVVAVTRRQDGGHVITYKAHNKEKREEWQCDAVAVCSGLHVDPNIPQLKGIEKVPLVIHSSEFKVRKQFGVDKTVMVLGAGETGSDMAYLAATSPTRRVLMCHRDGFHSGPQVCAPFVPFAPVRYQEAIANTKFLKRNPGPVLFPILGRKQDPNEPGIPIDISRTSLFDTTYAHPILRNSMILWHYYYYYINTILWLSAGTTTGMDQWVGEMSPERHHPAKMPYISEPYRPRHPGPELWKYALRSALIQRPLEKTNGRHVDMAPWPEEIDADGYVRFTNNGRPEYERLKDEKIKPDIIVLATGYTQSLPFLNSSESLQAGQKKYPLPSEADVREVWKRDEPTVGFIGFVRPSFGAIPPLAEMQAQLWIVNLLAPNKIPRPLSPNDEPHYRLLPPKGFRITYGVDHESYAYQLAMDMNSAPGLWDILSIILSRKDNSLGAAWRLFIMWSFGANLNTKFRLQGPWKWDGAQEMFISEEFWQTITRRPLLFGHIAVSIIPMSIFGPLSLILWLYASIVGFGQGALRLLAIIPNPEVKGTRLSKYAPEPEANGKTLRCASSTRQ</sequence>
<keyword evidence="8" id="KW-1185">Reference proteome</keyword>
<accession>A0A2S4KQS2</accession>
<keyword evidence="3" id="KW-0274">FAD</keyword>
<comment type="similarity">
    <text evidence="1">Belongs to the FMO family.</text>
</comment>
<keyword evidence="6" id="KW-0812">Transmembrane</keyword>
<dbReference type="GO" id="GO:0004499">
    <property type="term" value="F:N,N-dimethylaniline monooxygenase activity"/>
    <property type="evidence" value="ECO:0007669"/>
    <property type="project" value="InterPro"/>
</dbReference>
<dbReference type="PANTHER" id="PTHR23023">
    <property type="entry name" value="DIMETHYLANILINE MONOOXYGENASE"/>
    <property type="match status" value="1"/>
</dbReference>
<dbReference type="Gene3D" id="3.50.50.60">
    <property type="entry name" value="FAD/NAD(P)-binding domain"/>
    <property type="match status" value="1"/>
</dbReference>
<dbReference type="PRINTS" id="PR00368">
    <property type="entry name" value="FADPNR"/>
</dbReference>
<evidence type="ECO:0000313" key="8">
    <source>
        <dbReference type="Proteomes" id="UP000237481"/>
    </source>
</evidence>
<evidence type="ECO:0000313" key="7">
    <source>
        <dbReference type="EMBL" id="POR32526.1"/>
    </source>
</evidence>
<dbReference type="InterPro" id="IPR020946">
    <property type="entry name" value="Flavin_mOase-like"/>
</dbReference>
<keyword evidence="6" id="KW-0472">Membrane</keyword>
<evidence type="ECO:0000256" key="6">
    <source>
        <dbReference type="SAM" id="Phobius"/>
    </source>
</evidence>
<organism evidence="7 8">
    <name type="scientific">Tolypocladium paradoxum</name>
    <dbReference type="NCBI Taxonomy" id="94208"/>
    <lineage>
        <taxon>Eukaryota</taxon>
        <taxon>Fungi</taxon>
        <taxon>Dikarya</taxon>
        <taxon>Ascomycota</taxon>
        <taxon>Pezizomycotina</taxon>
        <taxon>Sordariomycetes</taxon>
        <taxon>Hypocreomycetidae</taxon>
        <taxon>Hypocreales</taxon>
        <taxon>Ophiocordycipitaceae</taxon>
        <taxon>Tolypocladium</taxon>
    </lineage>
</organism>
<feature type="transmembrane region" description="Helical" evidence="6">
    <location>
        <begin position="584"/>
        <end position="609"/>
    </location>
</feature>
<protein>
    <submittedName>
        <fullName evidence="7">Dimethylaniline monooxygenase [N-oxide-forming] 2</fullName>
    </submittedName>
</protein>
<keyword evidence="6" id="KW-1133">Transmembrane helix</keyword>
<keyword evidence="2" id="KW-0285">Flavoprotein</keyword>
<evidence type="ECO:0000256" key="2">
    <source>
        <dbReference type="ARBA" id="ARBA00022630"/>
    </source>
</evidence>
<keyword evidence="5" id="KW-0560">Oxidoreductase</keyword>
<keyword evidence="4" id="KW-0521">NADP</keyword>
<evidence type="ECO:0000256" key="1">
    <source>
        <dbReference type="ARBA" id="ARBA00009183"/>
    </source>
</evidence>
<proteinExistence type="inferred from homology"/>
<dbReference type="GO" id="GO:0050661">
    <property type="term" value="F:NADP binding"/>
    <property type="evidence" value="ECO:0007669"/>
    <property type="project" value="InterPro"/>
</dbReference>
<keyword evidence="7" id="KW-0503">Monooxygenase</keyword>
<dbReference type="GO" id="GO:0050660">
    <property type="term" value="F:flavin adenine dinucleotide binding"/>
    <property type="evidence" value="ECO:0007669"/>
    <property type="project" value="InterPro"/>
</dbReference>
<evidence type="ECO:0000256" key="5">
    <source>
        <dbReference type="ARBA" id="ARBA00023002"/>
    </source>
</evidence>
<dbReference type="InterPro" id="IPR036188">
    <property type="entry name" value="FAD/NAD-bd_sf"/>
</dbReference>
<dbReference type="InterPro" id="IPR000960">
    <property type="entry name" value="Flavin_mOase"/>
</dbReference>
<dbReference type="Proteomes" id="UP000237481">
    <property type="component" value="Unassembled WGS sequence"/>
</dbReference>
<dbReference type="AlphaFoldDB" id="A0A2S4KQS2"/>
<dbReference type="SUPFAM" id="SSF51905">
    <property type="entry name" value="FAD/NAD(P)-binding domain"/>
    <property type="match status" value="1"/>
</dbReference>
<dbReference type="PIRSF" id="PIRSF000332">
    <property type="entry name" value="FMO"/>
    <property type="match status" value="1"/>
</dbReference>
<dbReference type="InterPro" id="IPR050346">
    <property type="entry name" value="FMO-like"/>
</dbReference>
<gene>
    <name evidence="7" type="ORF">TPAR_07295</name>
</gene>